<dbReference type="InterPro" id="IPR053143">
    <property type="entry name" value="Arylsulfate_ST"/>
</dbReference>
<proteinExistence type="predicted"/>
<dbReference type="PANTHER" id="PTHR35340:SF5">
    <property type="entry name" value="ASST-DOMAIN-CONTAINING PROTEIN"/>
    <property type="match status" value="1"/>
</dbReference>
<name>A0A4Y9AC02_9BACI</name>
<evidence type="ECO:0000313" key="4">
    <source>
        <dbReference type="Proteomes" id="UP000298484"/>
    </source>
</evidence>
<dbReference type="InterPro" id="IPR038477">
    <property type="entry name" value="ASST_N_sf"/>
</dbReference>
<sequence>MEEGGMMRKALATFTVLAVILVVFFVVLEFTGDTSADTSVGTSENVEASESTAVSFHPDGEVEQLSTLDTRRLDEQEGLERELQKSYDEGTYTLKEPFVKLNPYNTAPLTALAMFETDDPVKITVTVEGKDEHGDVRHSYDDYNTEHAIPVLGLYPDYDNTVTIEAVNKSGETEKSTFTVGTDPLPEDFLTNETPKSHPEKMENGLTFIVPSTRYAYAVDHNADVRWYSTLWNSHVFKRLDNGHILYATKEEGQNQYNEMLEMDMLGNVYNSYLIQLDDYEDTNVVHHGIAELPNGNLLATVHDTASPYIEDEMIEIARETGETVRDFSFRDLFPEDFYEDYGGVFSNDGDWFHHNAIWYVEKDDSILVSSRHQDLMMKMSYPEGEVDWILADHEKWPDAYDKYLLKPKGDDFKFPAGPHAPMAMPDLDNNGATHDYLLFDNNIVITRGKDPLSGDFSRGVQYRINPEKMTVEEVWSFGEARGKSFHSSIVGDADYLDGTGNRMMTSGYIEVDEGMNSRVIEVNDNLPADVIYELVISGFEKESHRQAYRAERMPLYPEHEWQVELVD</sequence>
<comment type="caution">
    <text evidence="3">The sequence shown here is derived from an EMBL/GenBank/DDBJ whole genome shotgun (WGS) entry which is preliminary data.</text>
</comment>
<dbReference type="AlphaFoldDB" id="A0A4Y9AC02"/>
<dbReference type="Pfam" id="PF05935">
    <property type="entry name" value="Arylsulfotrans"/>
    <property type="match status" value="1"/>
</dbReference>
<evidence type="ECO:0000256" key="1">
    <source>
        <dbReference type="SAM" id="MobiDB-lite"/>
    </source>
</evidence>
<dbReference type="GO" id="GO:0004062">
    <property type="term" value="F:aryl sulfotransferase activity"/>
    <property type="evidence" value="ECO:0007669"/>
    <property type="project" value="InterPro"/>
</dbReference>
<accession>A0A4Y9AC02</accession>
<dbReference type="PANTHER" id="PTHR35340">
    <property type="entry name" value="PQQ ENZYME REPEAT PROTEIN-RELATED"/>
    <property type="match status" value="1"/>
</dbReference>
<organism evidence="3 4">
    <name type="scientific">Lentibacillus salicampi</name>
    <dbReference type="NCBI Taxonomy" id="175306"/>
    <lineage>
        <taxon>Bacteria</taxon>
        <taxon>Bacillati</taxon>
        <taxon>Bacillota</taxon>
        <taxon>Bacilli</taxon>
        <taxon>Bacillales</taxon>
        <taxon>Bacillaceae</taxon>
        <taxon>Lentibacillus</taxon>
    </lineage>
</organism>
<dbReference type="Proteomes" id="UP000298484">
    <property type="component" value="Unassembled WGS sequence"/>
</dbReference>
<dbReference type="EMBL" id="SRHY01000013">
    <property type="protein sequence ID" value="TFJ92955.1"/>
    <property type="molecule type" value="Genomic_DNA"/>
</dbReference>
<dbReference type="InterPro" id="IPR035391">
    <property type="entry name" value="Arylsulfotran_N"/>
</dbReference>
<evidence type="ECO:0000313" key="3">
    <source>
        <dbReference type="EMBL" id="TFJ92955.1"/>
    </source>
</evidence>
<dbReference type="Pfam" id="PF17425">
    <property type="entry name" value="Arylsulfotran_N"/>
    <property type="match status" value="1"/>
</dbReference>
<dbReference type="Gene3D" id="2.60.40.3100">
    <property type="entry name" value="Arylsulphate sulphotransferase monomer, N-terminal domain"/>
    <property type="match status" value="1"/>
</dbReference>
<feature type="domain" description="Arylsulfotransferase N-terminal" evidence="2">
    <location>
        <begin position="99"/>
        <end position="182"/>
    </location>
</feature>
<feature type="compositionally biased region" description="Polar residues" evidence="1">
    <location>
        <begin position="37"/>
        <end position="54"/>
    </location>
</feature>
<keyword evidence="3" id="KW-0808">Transferase</keyword>
<protein>
    <submittedName>
        <fullName evidence="3">Aryl-sulfate sulfotransferase</fullName>
    </submittedName>
</protein>
<dbReference type="InterPro" id="IPR010262">
    <property type="entry name" value="Arylsulfotransferase_bact"/>
</dbReference>
<keyword evidence="4" id="KW-1185">Reference proteome</keyword>
<evidence type="ECO:0000259" key="2">
    <source>
        <dbReference type="Pfam" id="PF17425"/>
    </source>
</evidence>
<reference evidence="3 4" key="1">
    <citation type="submission" date="2019-03" db="EMBL/GenBank/DDBJ databases">
        <title>Genome sequence of Lentibacillus salicampi ATCC BAA-719.</title>
        <authorList>
            <person name="Maclea K.S."/>
            <person name="Simoes Junior M."/>
        </authorList>
    </citation>
    <scope>NUCLEOTIDE SEQUENCE [LARGE SCALE GENOMIC DNA]</scope>
    <source>
        <strain evidence="3 4">ATCC BAA-719</strain>
    </source>
</reference>
<gene>
    <name evidence="3" type="ORF">E4U82_09720</name>
</gene>
<dbReference type="OrthoDB" id="264813at2"/>
<feature type="region of interest" description="Disordered" evidence="1">
    <location>
        <begin position="37"/>
        <end position="57"/>
    </location>
</feature>